<keyword evidence="4" id="KW-1185">Reference proteome</keyword>
<evidence type="ECO:0000313" key="4">
    <source>
        <dbReference type="Proteomes" id="UP001596107"/>
    </source>
</evidence>
<proteinExistence type="predicted"/>
<dbReference type="EMBL" id="JBHSNB010000002">
    <property type="protein sequence ID" value="MFC5585905.1"/>
    <property type="molecule type" value="Genomic_DNA"/>
</dbReference>
<dbReference type="Proteomes" id="UP001596107">
    <property type="component" value="Unassembled WGS sequence"/>
</dbReference>
<accession>A0ABW0TBL7</accession>
<evidence type="ECO:0000259" key="2">
    <source>
        <dbReference type="Pfam" id="PF09832"/>
    </source>
</evidence>
<reference evidence="4" key="1">
    <citation type="journal article" date="2019" name="Int. J. Syst. Evol. Microbiol.">
        <title>The Global Catalogue of Microorganisms (GCM) 10K type strain sequencing project: providing services to taxonomists for standard genome sequencing and annotation.</title>
        <authorList>
            <consortium name="The Broad Institute Genomics Platform"/>
            <consortium name="The Broad Institute Genome Sequencing Center for Infectious Disease"/>
            <person name="Wu L."/>
            <person name="Ma J."/>
        </authorList>
    </citation>
    <scope>NUCLEOTIDE SEQUENCE [LARGE SCALE GENOMIC DNA]</scope>
    <source>
        <strain evidence="4">JCM 3366</strain>
    </source>
</reference>
<evidence type="ECO:0000256" key="1">
    <source>
        <dbReference type="SAM" id="SignalP"/>
    </source>
</evidence>
<comment type="caution">
    <text evidence="3">The sequence shown here is derived from an EMBL/GenBank/DDBJ whole genome shotgun (WGS) entry which is preliminary data.</text>
</comment>
<feature type="signal peptide" evidence="1">
    <location>
        <begin position="1"/>
        <end position="27"/>
    </location>
</feature>
<keyword evidence="1" id="KW-0732">Signal</keyword>
<sequence>MNLATRIRLVAASTALAMTFAFTPAVAQEISASHLAAARSAINAINATDDFDGVLPQAAAALKSELIRKNPDMVALINATVDEKAIELASRRVDLEREAAQAYARVFSEQELTEIAQFYSSPTGIKLIEDGPIVTREVLKAGEIWRRGVARDLAQMVGQQIQAATEATGNGEASEEGTTAQ</sequence>
<protein>
    <submittedName>
        <fullName evidence="3">DUF2059 domain-containing protein</fullName>
    </submittedName>
</protein>
<dbReference type="RefSeq" id="WP_223020846.1">
    <property type="nucleotide sequence ID" value="NZ_CP078143.1"/>
</dbReference>
<dbReference type="Pfam" id="PF09832">
    <property type="entry name" value="DUF2059"/>
    <property type="match status" value="1"/>
</dbReference>
<name>A0ABW0TBL7_9HYPH</name>
<feature type="chain" id="PRO_5046753335" evidence="1">
    <location>
        <begin position="28"/>
        <end position="181"/>
    </location>
</feature>
<organism evidence="3 4">
    <name type="scientific">Nitratireductor kimnyeongensis</name>
    <dbReference type="NCBI Taxonomy" id="430679"/>
    <lineage>
        <taxon>Bacteria</taxon>
        <taxon>Pseudomonadati</taxon>
        <taxon>Pseudomonadota</taxon>
        <taxon>Alphaproteobacteria</taxon>
        <taxon>Hyphomicrobiales</taxon>
        <taxon>Phyllobacteriaceae</taxon>
        <taxon>Nitratireductor</taxon>
    </lineage>
</organism>
<evidence type="ECO:0000313" key="3">
    <source>
        <dbReference type="EMBL" id="MFC5585905.1"/>
    </source>
</evidence>
<dbReference type="InterPro" id="IPR018637">
    <property type="entry name" value="DUF2059"/>
</dbReference>
<gene>
    <name evidence="3" type="ORF">ACFPOD_12360</name>
</gene>
<feature type="domain" description="DUF2059" evidence="2">
    <location>
        <begin position="94"/>
        <end position="151"/>
    </location>
</feature>